<accession>A0ABU5EX58</accession>
<dbReference type="PANTHER" id="PTHR10098:SF108">
    <property type="entry name" value="TETRATRICOPEPTIDE REPEAT PROTEIN 28"/>
    <property type="match status" value="1"/>
</dbReference>
<dbReference type="RefSeq" id="WP_320686279.1">
    <property type="nucleotide sequence ID" value="NZ_JAXBLV010000110.1"/>
</dbReference>
<evidence type="ECO:0000313" key="2">
    <source>
        <dbReference type="Proteomes" id="UP001272242"/>
    </source>
</evidence>
<sequence>MRAGDISDTLIDRLHRVFGGTPGFLVQVRTWLGTGDLGGWEDEIPEDAPLEDARRLYCEQLMLPRLYALLPEAAQALVSRLAVSELPLPLDGLAQLADGAESATSIERAVEYGLAQRFAETDQPPLYAVPGLIRNWLIEEERLSPAARRAADGALARFWKAIYERDREDELRVSVDVGLLACRTHALRAELQEERNWATTRLSNLWNARAEWKAARAILEEIPDDERDGRIWHSLATIDMREGSYPAARGNFAKSQVIKQAIGDKAGEAATWSNLATIDANEGNNPAARSKFGNALSIMQAIGDKVGEAAVWNNLATIDLREERYPTARDKLSKSLAIVQSIGDKAGEAAILHQLASIYANERNYSMARDKFGKSLSIMQSIGDKAGEAAVWHQLAVIDATDRNYLVARQKFNKSLAMRQTIGDKAGEATTWHNLGLITWATGRKPEGMKLVALSVSLLQAIGSFEKGQAEKTMSNMCRELGYSRQQFDEMMTAVVASYQQDRGAALMNAAFPAG</sequence>
<dbReference type="EMBL" id="JAXBLV010000110">
    <property type="protein sequence ID" value="MDY3559534.1"/>
    <property type="molecule type" value="Genomic_DNA"/>
</dbReference>
<keyword evidence="2" id="KW-1185">Reference proteome</keyword>
<reference evidence="2" key="1">
    <citation type="journal article" date="2023" name="Mar. Drugs">
        <title>Gemmata algarum, a Novel Planctomycete Isolated from an Algal Mat, Displays Antimicrobial Activity.</title>
        <authorList>
            <person name="Kumar G."/>
            <person name="Kallscheuer N."/>
            <person name="Kashif M."/>
            <person name="Ahamad S."/>
            <person name="Jagadeeshwari U."/>
            <person name="Pannikurungottu S."/>
            <person name="Haufschild T."/>
            <person name="Kabuu M."/>
            <person name="Sasikala C."/>
            <person name="Jogler C."/>
            <person name="Ramana C."/>
        </authorList>
    </citation>
    <scope>NUCLEOTIDE SEQUENCE [LARGE SCALE GENOMIC DNA]</scope>
    <source>
        <strain evidence="2">JC673</strain>
    </source>
</reference>
<gene>
    <name evidence="1" type="ORF">R5W23_000527</name>
</gene>
<dbReference type="Pfam" id="PF13424">
    <property type="entry name" value="TPR_12"/>
    <property type="match status" value="1"/>
</dbReference>
<dbReference type="InterPro" id="IPR011990">
    <property type="entry name" value="TPR-like_helical_dom_sf"/>
</dbReference>
<evidence type="ECO:0000313" key="1">
    <source>
        <dbReference type="EMBL" id="MDY3559534.1"/>
    </source>
</evidence>
<comment type="caution">
    <text evidence="1">The sequence shown here is derived from an EMBL/GenBank/DDBJ whole genome shotgun (WGS) entry which is preliminary data.</text>
</comment>
<dbReference type="Gene3D" id="1.25.40.10">
    <property type="entry name" value="Tetratricopeptide repeat domain"/>
    <property type="match status" value="2"/>
</dbReference>
<dbReference type="Proteomes" id="UP001272242">
    <property type="component" value="Unassembled WGS sequence"/>
</dbReference>
<organism evidence="1 2">
    <name type="scientific">Gemmata algarum</name>
    <dbReference type="NCBI Taxonomy" id="2975278"/>
    <lineage>
        <taxon>Bacteria</taxon>
        <taxon>Pseudomonadati</taxon>
        <taxon>Planctomycetota</taxon>
        <taxon>Planctomycetia</taxon>
        <taxon>Gemmatales</taxon>
        <taxon>Gemmataceae</taxon>
        <taxon>Gemmata</taxon>
    </lineage>
</organism>
<name>A0ABU5EX58_9BACT</name>
<dbReference type="SUPFAM" id="SSF48452">
    <property type="entry name" value="TPR-like"/>
    <property type="match status" value="1"/>
</dbReference>
<proteinExistence type="predicted"/>
<dbReference type="PANTHER" id="PTHR10098">
    <property type="entry name" value="RAPSYN-RELATED"/>
    <property type="match status" value="1"/>
</dbReference>
<protein>
    <submittedName>
        <fullName evidence="1">Tetratricopeptide repeat protein</fullName>
    </submittedName>
</protein>